<dbReference type="EMBL" id="HACG01001628">
    <property type="protein sequence ID" value="CEK48493.1"/>
    <property type="molecule type" value="Transcribed_RNA"/>
</dbReference>
<proteinExistence type="predicted"/>
<reference evidence="1" key="1">
    <citation type="submission" date="2014-12" db="EMBL/GenBank/DDBJ databases">
        <title>Insight into the proteome of Arion vulgaris.</title>
        <authorList>
            <person name="Aradska J."/>
            <person name="Bulat T."/>
            <person name="Smidak R."/>
            <person name="Sarate P."/>
            <person name="Gangsoo J."/>
            <person name="Sialana F."/>
            <person name="Bilban M."/>
            <person name="Lubec G."/>
        </authorList>
    </citation>
    <scope>NUCLEOTIDE SEQUENCE</scope>
    <source>
        <tissue evidence="1">Skin</tissue>
    </source>
</reference>
<dbReference type="AlphaFoldDB" id="A0A0B6XXC2"/>
<sequence>ADITYTVKQEMPKALKIICTNEEQNTNVEILALVDHHSQPGDIIIYTNGSVRCGVRSLWAYSAQ</sequence>
<gene>
    <name evidence="1" type="primary">ORF4182</name>
</gene>
<accession>A0A0B6XXC2</accession>
<evidence type="ECO:0000313" key="1">
    <source>
        <dbReference type="EMBL" id="CEK48493.1"/>
    </source>
</evidence>
<protein>
    <submittedName>
        <fullName evidence="1">Uncharacterized protein</fullName>
    </submittedName>
</protein>
<name>A0A0B6XXC2_9EUPU</name>
<organism evidence="1">
    <name type="scientific">Arion vulgaris</name>
    <dbReference type="NCBI Taxonomy" id="1028688"/>
    <lineage>
        <taxon>Eukaryota</taxon>
        <taxon>Metazoa</taxon>
        <taxon>Spiralia</taxon>
        <taxon>Lophotrochozoa</taxon>
        <taxon>Mollusca</taxon>
        <taxon>Gastropoda</taxon>
        <taxon>Heterobranchia</taxon>
        <taxon>Euthyneura</taxon>
        <taxon>Panpulmonata</taxon>
        <taxon>Eupulmonata</taxon>
        <taxon>Stylommatophora</taxon>
        <taxon>Helicina</taxon>
        <taxon>Arionoidea</taxon>
        <taxon>Arionidae</taxon>
        <taxon>Arion</taxon>
    </lineage>
</organism>
<feature type="non-terminal residue" evidence="1">
    <location>
        <position position="1"/>
    </location>
</feature>